<reference evidence="1 2" key="2">
    <citation type="submission" date="2018-03" db="EMBL/GenBank/DDBJ databases">
        <title>The ancient ancestry and fast evolution of plastids.</title>
        <authorList>
            <person name="Moore K.R."/>
            <person name="Magnabosco C."/>
            <person name="Momper L."/>
            <person name="Gold D.A."/>
            <person name="Bosak T."/>
            <person name="Fournier G.P."/>
        </authorList>
    </citation>
    <scope>NUCLEOTIDE SEQUENCE [LARGE SCALE GENOMIC DNA]</scope>
    <source>
        <strain evidence="1 2">ULC007</strain>
    </source>
</reference>
<protein>
    <submittedName>
        <fullName evidence="1">Uncharacterized protein</fullName>
    </submittedName>
</protein>
<dbReference type="STRING" id="1920490.GCA_001895925_02253"/>
<dbReference type="InterPro" id="IPR054053">
    <property type="entry name" value="DUF6887"/>
</dbReference>
<proteinExistence type="predicted"/>
<name>A0A2T1DL64_9CYAN</name>
<dbReference type="Proteomes" id="UP000238634">
    <property type="component" value="Unassembled WGS sequence"/>
</dbReference>
<dbReference type="Pfam" id="PF21826">
    <property type="entry name" value="DUF6887"/>
    <property type="match status" value="1"/>
</dbReference>
<dbReference type="RefSeq" id="WP_073069892.1">
    <property type="nucleotide sequence ID" value="NZ_MPPI01000004.1"/>
</dbReference>
<evidence type="ECO:0000313" key="1">
    <source>
        <dbReference type="EMBL" id="PSB21240.1"/>
    </source>
</evidence>
<sequence length="68" mass="7836">MTQPNFEAMTRKELKAYMLAHRSNDAAFYAYMDKVNAEPPTEIFPAPKSLDDFQNFPPIIRKIPSRSS</sequence>
<organism evidence="1 2">
    <name type="scientific">Phormidesmis priestleyi ULC007</name>
    <dbReference type="NCBI Taxonomy" id="1920490"/>
    <lineage>
        <taxon>Bacteria</taxon>
        <taxon>Bacillati</taxon>
        <taxon>Cyanobacteriota</taxon>
        <taxon>Cyanophyceae</taxon>
        <taxon>Leptolyngbyales</taxon>
        <taxon>Leptolyngbyaceae</taxon>
        <taxon>Phormidesmis</taxon>
    </lineage>
</organism>
<accession>A0A2T1DL64</accession>
<keyword evidence="2" id="KW-1185">Reference proteome</keyword>
<comment type="caution">
    <text evidence="1">The sequence shown here is derived from an EMBL/GenBank/DDBJ whole genome shotgun (WGS) entry which is preliminary data.</text>
</comment>
<dbReference type="AlphaFoldDB" id="A0A2T1DL64"/>
<dbReference type="EMBL" id="PVWG01000003">
    <property type="protein sequence ID" value="PSB21240.1"/>
    <property type="molecule type" value="Genomic_DNA"/>
</dbReference>
<gene>
    <name evidence="1" type="ORF">C7B65_04740</name>
</gene>
<dbReference type="OrthoDB" id="574249at2"/>
<reference evidence="1 2" key="1">
    <citation type="submission" date="2018-02" db="EMBL/GenBank/DDBJ databases">
        <authorList>
            <person name="Cohen D.B."/>
            <person name="Kent A.D."/>
        </authorList>
    </citation>
    <scope>NUCLEOTIDE SEQUENCE [LARGE SCALE GENOMIC DNA]</scope>
    <source>
        <strain evidence="1 2">ULC007</strain>
    </source>
</reference>
<evidence type="ECO:0000313" key="2">
    <source>
        <dbReference type="Proteomes" id="UP000238634"/>
    </source>
</evidence>